<comment type="subcellular location">
    <subcellularLocation>
        <location evidence="1">Secreted</location>
        <location evidence="1">Extracellular space</location>
        <location evidence="1">Extracellular matrix</location>
    </subcellularLocation>
</comment>
<dbReference type="PANTHER" id="PTHR10075:SF100">
    <property type="entry name" value="FASCICLIN-2"/>
    <property type="match status" value="1"/>
</dbReference>
<dbReference type="Gene3D" id="2.60.40.10">
    <property type="entry name" value="Immunoglobulins"/>
    <property type="match status" value="1"/>
</dbReference>
<dbReference type="PROSITE" id="PS50993">
    <property type="entry name" value="NIDOGEN_G2"/>
    <property type="match status" value="1"/>
</dbReference>
<gene>
    <name evidence="10" type="primary">Hmcn2_0</name>
    <name evidence="10" type="ORF">COLPIC_R05374</name>
</gene>
<dbReference type="PANTHER" id="PTHR10075">
    <property type="entry name" value="BASIGIN RELATED"/>
    <property type="match status" value="1"/>
</dbReference>
<dbReference type="GO" id="GO:0030424">
    <property type="term" value="C:axon"/>
    <property type="evidence" value="ECO:0007669"/>
    <property type="project" value="TreeGrafter"/>
</dbReference>
<keyword evidence="4" id="KW-0732">Signal</keyword>
<dbReference type="SUPFAM" id="SSF48726">
    <property type="entry name" value="Immunoglobulin"/>
    <property type="match status" value="2"/>
</dbReference>
<keyword evidence="11" id="KW-1185">Reference proteome</keyword>
<dbReference type="AlphaFoldDB" id="A0A7K4SEY5"/>
<dbReference type="InterPro" id="IPR006605">
    <property type="entry name" value="G2_nidogen/fibulin_G2F"/>
</dbReference>
<feature type="non-terminal residue" evidence="10">
    <location>
        <position position="202"/>
    </location>
</feature>
<evidence type="ECO:0000259" key="9">
    <source>
        <dbReference type="PROSITE" id="PS50993"/>
    </source>
</evidence>
<dbReference type="InterPro" id="IPR036179">
    <property type="entry name" value="Ig-like_dom_sf"/>
</dbReference>
<keyword evidence="3" id="KW-0272">Extracellular matrix</keyword>
<comment type="caution">
    <text evidence="10">The sequence shown here is derived from an EMBL/GenBank/DDBJ whole genome shotgun (WGS) entry which is preliminary data.</text>
</comment>
<dbReference type="Pfam" id="PF07474">
    <property type="entry name" value="G2F"/>
    <property type="match status" value="1"/>
</dbReference>
<organism evidence="10 11">
    <name type="scientific">Columbina picui</name>
    <name type="common">Picui ground-dove</name>
    <dbReference type="NCBI Taxonomy" id="115618"/>
    <lineage>
        <taxon>Eukaryota</taxon>
        <taxon>Metazoa</taxon>
        <taxon>Chordata</taxon>
        <taxon>Craniata</taxon>
        <taxon>Vertebrata</taxon>
        <taxon>Euteleostomi</taxon>
        <taxon>Archelosauria</taxon>
        <taxon>Archosauria</taxon>
        <taxon>Dinosauria</taxon>
        <taxon>Saurischia</taxon>
        <taxon>Theropoda</taxon>
        <taxon>Coelurosauria</taxon>
        <taxon>Aves</taxon>
        <taxon>Neognathae</taxon>
        <taxon>Neoaves</taxon>
        <taxon>Columbimorphae</taxon>
        <taxon>Columbiformes</taxon>
        <taxon>Columbidae</taxon>
        <taxon>Columbina</taxon>
    </lineage>
</organism>
<dbReference type="SUPFAM" id="SSF54511">
    <property type="entry name" value="GFP-like"/>
    <property type="match status" value="1"/>
</dbReference>
<keyword evidence="5" id="KW-0106">Calcium</keyword>
<evidence type="ECO:0000259" key="8">
    <source>
        <dbReference type="PROSITE" id="PS50835"/>
    </source>
</evidence>
<keyword evidence="7" id="KW-0393">Immunoglobulin domain</keyword>
<feature type="domain" description="Ig-like" evidence="8">
    <location>
        <begin position="28"/>
        <end position="65"/>
    </location>
</feature>
<evidence type="ECO:0000256" key="7">
    <source>
        <dbReference type="ARBA" id="ARBA00023319"/>
    </source>
</evidence>
<feature type="non-terminal residue" evidence="10">
    <location>
        <position position="1"/>
    </location>
</feature>
<dbReference type="InterPro" id="IPR013783">
    <property type="entry name" value="Ig-like_fold"/>
</dbReference>
<dbReference type="GO" id="GO:0070593">
    <property type="term" value="P:dendrite self-avoidance"/>
    <property type="evidence" value="ECO:0007669"/>
    <property type="project" value="TreeGrafter"/>
</dbReference>
<evidence type="ECO:0000256" key="4">
    <source>
        <dbReference type="ARBA" id="ARBA00022729"/>
    </source>
</evidence>
<dbReference type="OrthoDB" id="5985519at2759"/>
<evidence type="ECO:0000313" key="10">
    <source>
        <dbReference type="EMBL" id="NWQ84386.1"/>
    </source>
</evidence>
<accession>A0A7K4SEY5</accession>
<protein>
    <submittedName>
        <fullName evidence="10">HMCN2 protein</fullName>
    </submittedName>
</protein>
<dbReference type="GO" id="GO:0007411">
    <property type="term" value="P:axon guidance"/>
    <property type="evidence" value="ECO:0007669"/>
    <property type="project" value="TreeGrafter"/>
</dbReference>
<keyword evidence="2" id="KW-0964">Secreted</keyword>
<evidence type="ECO:0000256" key="6">
    <source>
        <dbReference type="ARBA" id="ARBA00023180"/>
    </source>
</evidence>
<dbReference type="Pfam" id="PF13927">
    <property type="entry name" value="Ig_3"/>
    <property type="match status" value="1"/>
</dbReference>
<dbReference type="Gene3D" id="2.40.155.10">
    <property type="entry name" value="Green fluorescent protein"/>
    <property type="match status" value="1"/>
</dbReference>
<dbReference type="GO" id="GO:0007156">
    <property type="term" value="P:homophilic cell adhesion via plasma membrane adhesion molecules"/>
    <property type="evidence" value="ECO:0007669"/>
    <property type="project" value="TreeGrafter"/>
</dbReference>
<evidence type="ECO:0000256" key="1">
    <source>
        <dbReference type="ARBA" id="ARBA00004498"/>
    </source>
</evidence>
<name>A0A7K4SEY5_COLPI</name>
<dbReference type="GO" id="GO:0098632">
    <property type="term" value="F:cell-cell adhesion mediator activity"/>
    <property type="evidence" value="ECO:0007669"/>
    <property type="project" value="TreeGrafter"/>
</dbReference>
<evidence type="ECO:0000256" key="2">
    <source>
        <dbReference type="ARBA" id="ARBA00022525"/>
    </source>
</evidence>
<dbReference type="EMBL" id="VYZG01005191">
    <property type="protein sequence ID" value="NWQ84386.1"/>
    <property type="molecule type" value="Genomic_DNA"/>
</dbReference>
<dbReference type="PROSITE" id="PS50835">
    <property type="entry name" value="IG_LIKE"/>
    <property type="match status" value="1"/>
</dbReference>
<dbReference type="InterPro" id="IPR007110">
    <property type="entry name" value="Ig-like_dom"/>
</dbReference>
<keyword evidence="6" id="KW-0325">Glycoprotein</keyword>
<dbReference type="InterPro" id="IPR009017">
    <property type="entry name" value="GFP"/>
</dbReference>
<reference evidence="10 11" key="1">
    <citation type="submission" date="2019-09" db="EMBL/GenBank/DDBJ databases">
        <title>Bird 10,000 Genomes (B10K) Project - Family phase.</title>
        <authorList>
            <person name="Zhang G."/>
        </authorList>
    </citation>
    <scope>NUCLEOTIDE SEQUENCE [LARGE SCALE GENOMIC DNA]</scope>
    <source>
        <strain evidence="10">B10K-DU-021-26</strain>
        <tissue evidence="10">Mixed tissue sample</tissue>
    </source>
</reference>
<sequence length="202" mass="20946">DAGTYLCVARNPAGTAAGRTRLIVQVPPVITAGPAELAVLEGLDVLLPCATRGVPEPRVSWSRDGAPVWGGGGKATVLPSGELLLRDVQVSTTGKHPIFPWQSSPNAAVPVPFAPGEPRRVRGSLVGIINAHELGVTTLDASVLDNPHSSTTAIRSSIGSIPPALGPLMQVLVTIIAPVYWSLSHTVGDTRSGFLLTQGTFQ</sequence>
<evidence type="ECO:0000256" key="5">
    <source>
        <dbReference type="ARBA" id="ARBA00022837"/>
    </source>
</evidence>
<feature type="domain" description="Nidogen G2 beta-barrel" evidence="9">
    <location>
        <begin position="117"/>
        <end position="202"/>
    </location>
</feature>
<evidence type="ECO:0000256" key="3">
    <source>
        <dbReference type="ARBA" id="ARBA00022530"/>
    </source>
</evidence>
<dbReference type="GO" id="GO:0005886">
    <property type="term" value="C:plasma membrane"/>
    <property type="evidence" value="ECO:0007669"/>
    <property type="project" value="TreeGrafter"/>
</dbReference>
<proteinExistence type="predicted"/>
<evidence type="ECO:0000313" key="11">
    <source>
        <dbReference type="Proteomes" id="UP000530263"/>
    </source>
</evidence>
<dbReference type="Proteomes" id="UP000530263">
    <property type="component" value="Unassembled WGS sequence"/>
</dbReference>